<evidence type="ECO:0000256" key="2">
    <source>
        <dbReference type="ARBA" id="ARBA00009509"/>
    </source>
</evidence>
<keyword evidence="8" id="KW-0812">Transmembrane</keyword>
<dbReference type="EMBL" id="CP159578">
    <property type="protein sequence ID" value="XCJ79432.1"/>
    <property type="molecule type" value="Genomic_DNA"/>
</dbReference>
<evidence type="ECO:0000256" key="1">
    <source>
        <dbReference type="ARBA" id="ARBA00004459"/>
    </source>
</evidence>
<name>A0AB74U5I5_9GAMM</name>
<accession>A0AB74U5I5</accession>
<evidence type="ECO:0000256" key="3">
    <source>
        <dbReference type="ARBA" id="ARBA00022729"/>
    </source>
</evidence>
<proteinExistence type="inferred from homology"/>
<dbReference type="RefSeq" id="WP_353980365.1">
    <property type="nucleotide sequence ID" value="NZ_CP159578.1"/>
</dbReference>
<feature type="transmembrane region" description="Helical" evidence="8">
    <location>
        <begin position="234"/>
        <end position="257"/>
    </location>
</feature>
<evidence type="ECO:0000313" key="10">
    <source>
        <dbReference type="EMBL" id="XCJ79432.1"/>
    </source>
</evidence>
<dbReference type="InterPro" id="IPR043427">
    <property type="entry name" value="YscJ/FliF"/>
</dbReference>
<dbReference type="Gene3D" id="3.30.300.30">
    <property type="match status" value="1"/>
</dbReference>
<keyword evidence="6 8" id="KW-0998">Cell outer membrane</keyword>
<dbReference type="Pfam" id="PF01514">
    <property type="entry name" value="YscJ_FliF"/>
    <property type="match status" value="1"/>
</dbReference>
<comment type="similarity">
    <text evidence="2 8">Belongs to the YscJ lipoprotein family.</text>
</comment>
<evidence type="ECO:0000259" key="9">
    <source>
        <dbReference type="Pfam" id="PF01514"/>
    </source>
</evidence>
<gene>
    <name evidence="10" type="primary">sctJ</name>
    <name evidence="10" type="ORF">ABV408_18620</name>
</gene>
<dbReference type="NCBIfam" id="TIGR02544">
    <property type="entry name" value="III_secr_YscJ"/>
    <property type="match status" value="1"/>
</dbReference>
<dbReference type="PRINTS" id="PR01338">
    <property type="entry name" value="TYPE3OMKPROT"/>
</dbReference>
<dbReference type="InterPro" id="IPR006182">
    <property type="entry name" value="FliF_N_dom"/>
</dbReference>
<dbReference type="PANTHER" id="PTHR30046:SF2">
    <property type="entry name" value="YOP PROTEINS TRANSLOCATION LIPOPROTEIN J"/>
    <property type="match status" value="1"/>
</dbReference>
<keyword evidence="8" id="KW-1133">Transmembrane helix</keyword>
<evidence type="ECO:0000256" key="8">
    <source>
        <dbReference type="RuleBase" id="RU364102"/>
    </source>
</evidence>
<reference evidence="10" key="1">
    <citation type="submission" date="2024-06" db="EMBL/GenBank/DDBJ databases">
        <title>Complete genome of Salinicola endophyticus HNIBRBA4755.</title>
        <authorList>
            <person name="Shin S.Y."/>
            <person name="Kang H."/>
            <person name="Song J."/>
        </authorList>
    </citation>
    <scope>NUCLEOTIDE SEQUENCE</scope>
    <source>
        <strain evidence="10">HNIBRBA4755</strain>
    </source>
</reference>
<keyword evidence="7 8" id="KW-0449">Lipoprotein</keyword>
<keyword evidence="4 8" id="KW-0472">Membrane</keyword>
<dbReference type="Gene3D" id="3.30.70.1530">
    <property type="entry name" value="Hypothetical protein rpa1041"/>
    <property type="match status" value="1"/>
</dbReference>
<dbReference type="PROSITE" id="PS51257">
    <property type="entry name" value="PROKAR_LIPOPROTEIN"/>
    <property type="match status" value="1"/>
</dbReference>
<comment type="subcellular location">
    <subcellularLocation>
        <location evidence="1">Cell outer membrane</location>
        <topology evidence="1">Lipid-anchor</topology>
    </subcellularLocation>
</comment>
<dbReference type="GO" id="GO:0009279">
    <property type="term" value="C:cell outer membrane"/>
    <property type="evidence" value="ECO:0007669"/>
    <property type="project" value="UniProtKB-SubCell"/>
</dbReference>
<sequence>MRYESLLPHPFTAALRRPGRWLLLIALALLLQACDTELYTHLDEREANVIVATLARHGIAAQRHAEESGQMTVSVDESRFADAVDILDRAGLPTHKFANLGEVFKGNGLVSSPVQERAQMIYALSQELSHTVSQIDGVLAARVHVVLPDNDLLKRNSTPSSASVFVRYLASLDIDPLIPQIKTLVANGIAGLSYDNVSVVPVASKLAEAPQGKALPAMDAFLGIAMPATSATRITWLVGALVAALLALAAAVIWLVWRQQRQRPYALATPATSPSGAERES</sequence>
<dbReference type="InterPro" id="IPR045851">
    <property type="entry name" value="AMP-bd_C_sf"/>
</dbReference>
<dbReference type="AlphaFoldDB" id="A0AB74U5I5"/>
<organism evidence="10">
    <name type="scientific">Salinicola endophyticus</name>
    <dbReference type="NCBI Taxonomy" id="1949083"/>
    <lineage>
        <taxon>Bacteria</taxon>
        <taxon>Pseudomonadati</taxon>
        <taxon>Pseudomonadota</taxon>
        <taxon>Gammaproteobacteria</taxon>
        <taxon>Oceanospirillales</taxon>
        <taxon>Halomonadaceae</taxon>
        <taxon>Salinicola</taxon>
    </lineage>
</organism>
<evidence type="ECO:0000256" key="4">
    <source>
        <dbReference type="ARBA" id="ARBA00023136"/>
    </source>
</evidence>
<dbReference type="GO" id="GO:0009306">
    <property type="term" value="P:protein secretion"/>
    <property type="evidence" value="ECO:0007669"/>
    <property type="project" value="InterPro"/>
</dbReference>
<protein>
    <recommendedName>
        <fullName evidence="8">Lipoprotein</fullName>
    </recommendedName>
</protein>
<keyword evidence="5 8" id="KW-0564">Palmitate</keyword>
<feature type="domain" description="Flagellar M-ring N-terminal" evidence="9">
    <location>
        <begin position="36"/>
        <end position="201"/>
    </location>
</feature>
<dbReference type="PANTHER" id="PTHR30046">
    <property type="entry name" value="FLAGELLAR M-RING PROTEIN"/>
    <property type="match status" value="1"/>
</dbReference>
<evidence type="ECO:0000256" key="7">
    <source>
        <dbReference type="ARBA" id="ARBA00023288"/>
    </source>
</evidence>
<evidence type="ECO:0000256" key="6">
    <source>
        <dbReference type="ARBA" id="ARBA00023237"/>
    </source>
</evidence>
<dbReference type="InterPro" id="IPR003282">
    <property type="entry name" value="T3SS_SctJ"/>
</dbReference>
<keyword evidence="3 8" id="KW-0732">Signal</keyword>
<evidence type="ECO:0000256" key="5">
    <source>
        <dbReference type="ARBA" id="ARBA00023139"/>
    </source>
</evidence>